<name>A0A0D1W8W9_ANEMI</name>
<dbReference type="EMBL" id="LGUG01000004">
    <property type="protein sequence ID" value="KON94439.1"/>
    <property type="molecule type" value="Genomic_DNA"/>
</dbReference>
<dbReference type="Proteomes" id="UP000037269">
    <property type="component" value="Unassembled WGS sequence"/>
</dbReference>
<evidence type="ECO:0000313" key="1">
    <source>
        <dbReference type="EMBL" id="KON94439.1"/>
    </source>
</evidence>
<protein>
    <submittedName>
        <fullName evidence="1">Uncharacterized protein</fullName>
    </submittedName>
</protein>
<organism evidence="1 2">
    <name type="scientific">Aneurinibacillus migulanus</name>
    <name type="common">Bacillus migulanus</name>
    <dbReference type="NCBI Taxonomy" id="47500"/>
    <lineage>
        <taxon>Bacteria</taxon>
        <taxon>Bacillati</taxon>
        <taxon>Bacillota</taxon>
        <taxon>Bacilli</taxon>
        <taxon>Bacillales</taxon>
        <taxon>Paenibacillaceae</taxon>
        <taxon>Aneurinibacillus group</taxon>
        <taxon>Aneurinibacillus</taxon>
    </lineage>
</organism>
<evidence type="ECO:0000313" key="2">
    <source>
        <dbReference type="Proteomes" id="UP000037269"/>
    </source>
</evidence>
<accession>A0A0D1W8W9</accession>
<reference evidence="1 2" key="1">
    <citation type="submission" date="2015-07" db="EMBL/GenBank/DDBJ databases">
        <title>Fjat-14205 dsm 2895.</title>
        <authorList>
            <person name="Liu B."/>
            <person name="Wang J."/>
            <person name="Zhu Y."/>
            <person name="Liu G."/>
            <person name="Chen Q."/>
            <person name="Chen Z."/>
            <person name="Lan J."/>
            <person name="Che J."/>
            <person name="Ge C."/>
            <person name="Shi H."/>
            <person name="Pan Z."/>
            <person name="Liu X."/>
        </authorList>
    </citation>
    <scope>NUCLEOTIDE SEQUENCE [LARGE SCALE GENOMIC DNA]</scope>
    <source>
        <strain evidence="1 2">DSM 2895</strain>
    </source>
</reference>
<dbReference type="AlphaFoldDB" id="A0A0D1W8W9"/>
<keyword evidence="2" id="KW-1185">Reference proteome</keyword>
<dbReference type="PATRIC" id="fig|47500.8.peg.502"/>
<dbReference type="RefSeq" id="WP_043066490.1">
    <property type="nucleotide sequence ID" value="NZ_BJOA01000351.1"/>
</dbReference>
<proteinExistence type="predicted"/>
<gene>
    <name evidence="1" type="ORF">AF333_01980</name>
</gene>
<sequence length="61" mass="7192">MRSAIRQKKGQRVFFRPLSPTINICRFIKSDVYKKQCQKASDPSVLYYEKLLQGVVNDENR</sequence>
<dbReference type="STRING" id="47500.AF333_01980"/>
<comment type="caution">
    <text evidence="1">The sequence shown here is derived from an EMBL/GenBank/DDBJ whole genome shotgun (WGS) entry which is preliminary data.</text>
</comment>